<feature type="region of interest" description="Disordered" evidence="1">
    <location>
        <begin position="141"/>
        <end position="195"/>
    </location>
</feature>
<feature type="non-terminal residue" evidence="2">
    <location>
        <position position="1"/>
    </location>
</feature>
<organism evidence="2 3">
    <name type="scientific">Candida maltosa (strain Xu316)</name>
    <name type="common">Yeast</name>
    <dbReference type="NCBI Taxonomy" id="1245528"/>
    <lineage>
        <taxon>Eukaryota</taxon>
        <taxon>Fungi</taxon>
        <taxon>Dikarya</taxon>
        <taxon>Ascomycota</taxon>
        <taxon>Saccharomycotina</taxon>
        <taxon>Pichiomycetes</taxon>
        <taxon>Debaryomycetaceae</taxon>
        <taxon>Candida/Lodderomyces clade</taxon>
        <taxon>Candida</taxon>
    </lineage>
</organism>
<accession>M3JRP7</accession>
<name>M3JRP7_CANMX</name>
<dbReference type="EMBL" id="AOGT01002459">
    <property type="protein sequence ID" value="EMG45460.1"/>
    <property type="molecule type" value="Genomic_DNA"/>
</dbReference>
<feature type="compositionally biased region" description="Polar residues" evidence="1">
    <location>
        <begin position="176"/>
        <end position="187"/>
    </location>
</feature>
<evidence type="ECO:0000256" key="1">
    <source>
        <dbReference type="SAM" id="MobiDB-lite"/>
    </source>
</evidence>
<proteinExistence type="predicted"/>
<feature type="compositionally biased region" description="Low complexity" evidence="1">
    <location>
        <begin position="25"/>
        <end position="34"/>
    </location>
</feature>
<gene>
    <name evidence="2" type="ORF">G210_4355</name>
</gene>
<dbReference type="OMA" id="EIWVRKF"/>
<feature type="region of interest" description="Disordered" evidence="1">
    <location>
        <begin position="1"/>
        <end position="34"/>
    </location>
</feature>
<feature type="compositionally biased region" description="Low complexity" evidence="1">
    <location>
        <begin position="144"/>
        <end position="175"/>
    </location>
</feature>
<dbReference type="HOGENOM" id="CLU_059406_0_0_1"/>
<evidence type="ECO:0000313" key="2">
    <source>
        <dbReference type="EMBL" id="EMG45460.1"/>
    </source>
</evidence>
<evidence type="ECO:0000313" key="3">
    <source>
        <dbReference type="Proteomes" id="UP000011777"/>
    </source>
</evidence>
<dbReference type="Proteomes" id="UP000011777">
    <property type="component" value="Unassembled WGS sequence"/>
</dbReference>
<dbReference type="OrthoDB" id="3993315at2759"/>
<sequence length="287" mass="32074">MTEVQTNTNIPSATTVEEHDPANNSTMSTHSPTISSISSIETTHSTEKLIDSLAATNLTDTVNDNNNNNTNNMVIKQIDPETLNSKFPKSVASKTNFYNDLSQSDIVVSPTSPTSNNSGSGSLPLPKKAIKFTVRKVSHETILSPKSSPSISSSHPKFSPSSSSSSSNRPPSTSSAQFKNKSSSIMAQGNDKEREDLAKLEKAQRKYEDYDYRIIKIDKEINFLTRLLPPYNVEVDYNTRVKITKAIEKLRMKQDEIDKKKYDLGITISRLWRNLDEGRDIWVRKVD</sequence>
<dbReference type="eggNOG" id="ENOG502S1ET">
    <property type="taxonomic scope" value="Eukaryota"/>
</dbReference>
<keyword evidence="3" id="KW-1185">Reference proteome</keyword>
<dbReference type="AlphaFoldDB" id="M3JRP7"/>
<comment type="caution">
    <text evidence="2">The sequence shown here is derived from an EMBL/GenBank/DDBJ whole genome shotgun (WGS) entry which is preliminary data.</text>
</comment>
<reference evidence="2 3" key="1">
    <citation type="submission" date="2013-02" db="EMBL/GenBank/DDBJ databases">
        <title>Genome sequence of Candida maltosa Xu316, a potential industrial strain for xylitol and ethanol production.</title>
        <authorList>
            <person name="Yu J."/>
            <person name="Wang Q."/>
            <person name="Geng X."/>
            <person name="Bao W."/>
            <person name="He P."/>
            <person name="Cai J."/>
        </authorList>
    </citation>
    <scope>NUCLEOTIDE SEQUENCE [LARGE SCALE GENOMIC DNA]</scope>
    <source>
        <strain evidence="3">Xu316</strain>
    </source>
</reference>
<dbReference type="STRING" id="1245528.M3JRP7"/>
<protein>
    <submittedName>
        <fullName evidence="2">Uncharacterized protein</fullName>
    </submittedName>
</protein>
<feature type="compositionally biased region" description="Polar residues" evidence="1">
    <location>
        <begin position="1"/>
        <end position="15"/>
    </location>
</feature>